<dbReference type="EMBL" id="BMGR01000013">
    <property type="protein sequence ID" value="GGG17053.1"/>
    <property type="molecule type" value="Genomic_DNA"/>
</dbReference>
<keyword evidence="3" id="KW-1185">Reference proteome</keyword>
<dbReference type="InterPro" id="IPR001448">
    <property type="entry name" value="SASP_alpha/beta-type"/>
</dbReference>
<evidence type="ECO:0000313" key="2">
    <source>
        <dbReference type="EMBL" id="GGG17053.1"/>
    </source>
</evidence>
<comment type="caution">
    <text evidence="2">The sequence shown here is derived from an EMBL/GenBank/DDBJ whole genome shotgun (WGS) entry which is preliminary data.</text>
</comment>
<dbReference type="InterPro" id="IPR038300">
    <property type="entry name" value="SASP_sf_alpha/beta"/>
</dbReference>
<organism evidence="2 3">
    <name type="scientific">Paenibacillus abyssi</name>
    <dbReference type="NCBI Taxonomy" id="1340531"/>
    <lineage>
        <taxon>Bacteria</taxon>
        <taxon>Bacillati</taxon>
        <taxon>Bacillota</taxon>
        <taxon>Bacilli</taxon>
        <taxon>Bacillales</taxon>
        <taxon>Paenibacillaceae</taxon>
        <taxon>Paenibacillus</taxon>
    </lineage>
</organism>
<dbReference type="AlphaFoldDB" id="A0A917G0N5"/>
<accession>A0A917G0N5</accession>
<dbReference type="InterPro" id="IPR050847">
    <property type="entry name" value="SASP_DNA-binding"/>
</dbReference>
<comment type="function">
    <text evidence="1">SASP are bound to spore DNA. They are double-stranded DNA-binding proteins that cause DNA to change to an a-like conformation. They protect the DNA backbone from chemical and enzymatic cleavage and are thus involved in dormant spore's high resistance to UV light.</text>
</comment>
<evidence type="ECO:0000313" key="3">
    <source>
        <dbReference type="Proteomes" id="UP000644756"/>
    </source>
</evidence>
<evidence type="ECO:0008006" key="4">
    <source>
        <dbReference type="Google" id="ProtNLM"/>
    </source>
</evidence>
<dbReference type="GO" id="GO:0003690">
    <property type="term" value="F:double-stranded DNA binding"/>
    <property type="evidence" value="ECO:0007669"/>
    <property type="project" value="InterPro"/>
</dbReference>
<proteinExistence type="predicted"/>
<reference evidence="2" key="1">
    <citation type="journal article" date="2014" name="Int. J. Syst. Evol. Microbiol.">
        <title>Complete genome sequence of Corynebacterium casei LMG S-19264T (=DSM 44701T), isolated from a smear-ripened cheese.</title>
        <authorList>
            <consortium name="US DOE Joint Genome Institute (JGI-PGF)"/>
            <person name="Walter F."/>
            <person name="Albersmeier A."/>
            <person name="Kalinowski J."/>
            <person name="Ruckert C."/>
        </authorList>
    </citation>
    <scope>NUCLEOTIDE SEQUENCE</scope>
    <source>
        <strain evidence="2">CGMCC 1.12987</strain>
    </source>
</reference>
<dbReference type="RefSeq" id="WP_188532587.1">
    <property type="nucleotide sequence ID" value="NZ_BMGR01000013.1"/>
</dbReference>
<sequence>MARKNRRKLVVSGAEQGVKALKADVMLKEGYQVDPNRPDDVKYEVAKTLGVPLKAGDNGNLTTESAGHVGGRIGGPMVREMIRLAQEQLAKQPRP</sequence>
<dbReference type="GO" id="GO:0006265">
    <property type="term" value="P:DNA topological change"/>
    <property type="evidence" value="ECO:0007669"/>
    <property type="project" value="InterPro"/>
</dbReference>
<dbReference type="Pfam" id="PF00269">
    <property type="entry name" value="SASP"/>
    <property type="match status" value="1"/>
</dbReference>
<dbReference type="Gene3D" id="6.10.10.80">
    <property type="entry name" value="Small, acid-soluble spore protein, alpha/beta type-like"/>
    <property type="match status" value="1"/>
</dbReference>
<gene>
    <name evidence="2" type="ORF">GCM10010916_37380</name>
</gene>
<protein>
    <recommendedName>
        <fullName evidence="4">Alpha/beta hydrolase</fullName>
    </recommendedName>
</protein>
<reference evidence="2" key="2">
    <citation type="submission" date="2020-09" db="EMBL/GenBank/DDBJ databases">
        <authorList>
            <person name="Sun Q."/>
            <person name="Zhou Y."/>
        </authorList>
    </citation>
    <scope>NUCLEOTIDE SEQUENCE</scope>
    <source>
        <strain evidence="2">CGMCC 1.12987</strain>
    </source>
</reference>
<name>A0A917G0N5_9BACL</name>
<dbReference type="PANTHER" id="PTHR36107">
    <property type="entry name" value="SMALL, ACID-SOLUBLE SPORE PROTEIN A"/>
    <property type="match status" value="1"/>
</dbReference>
<dbReference type="PANTHER" id="PTHR36107:SF1">
    <property type="entry name" value="SMALL, ACID-SOLUBLE SPORE PROTEIN A"/>
    <property type="match status" value="1"/>
</dbReference>
<evidence type="ECO:0000256" key="1">
    <source>
        <dbReference type="ARBA" id="ARBA00003863"/>
    </source>
</evidence>
<dbReference type="Proteomes" id="UP000644756">
    <property type="component" value="Unassembled WGS sequence"/>
</dbReference>